<evidence type="ECO:0000313" key="3">
    <source>
        <dbReference type="Proteomes" id="UP000446348"/>
    </source>
</evidence>
<protein>
    <submittedName>
        <fullName evidence="2">Uncharacterized protein</fullName>
    </submittedName>
</protein>
<proteinExistence type="predicted"/>
<comment type="caution">
    <text evidence="2">The sequence shown here is derived from an EMBL/GenBank/DDBJ whole genome shotgun (WGS) entry which is preliminary data.</text>
</comment>
<sequence>MSRFPFAFNIIFFKRRPYFSIVLDNSSDLCYIFNSCFVQNEYPYFGWGKVLMDTNYLIVYGLMILFVGASFVISSRQHQRLRQICDPFGLAFTEAAVHAIGQTAPDYRLKCGEHGLPLPINQQPAAVQQVLARGADDYCKERHETMLRVLTHLRDACGSNKRHTKVYADTLEEIYRVNRVFFEACRDLSLLSTEDDCTAFSQYLENQAYIRDNIAKRMTNDGIAAMKKAAL</sequence>
<dbReference type="EMBL" id="QXWZ01000007">
    <property type="protein sequence ID" value="NBI78460.1"/>
    <property type="molecule type" value="Genomic_DNA"/>
</dbReference>
<dbReference type="AlphaFoldDB" id="A0A845REN5"/>
<feature type="transmembrane region" description="Helical" evidence="1">
    <location>
        <begin position="54"/>
        <end position="73"/>
    </location>
</feature>
<name>A0A845REN5_9FIRM</name>
<keyword evidence="1" id="KW-0812">Transmembrane</keyword>
<keyword evidence="1" id="KW-1133">Transmembrane helix</keyword>
<keyword evidence="1" id="KW-0472">Membrane</keyword>
<accession>A0A845REN5</accession>
<dbReference type="Proteomes" id="UP000446348">
    <property type="component" value="Unassembled WGS sequence"/>
</dbReference>
<evidence type="ECO:0000313" key="2">
    <source>
        <dbReference type="EMBL" id="NBI78460.1"/>
    </source>
</evidence>
<organism evidence="2 3">
    <name type="scientific">Anaerotruncus colihominis</name>
    <dbReference type="NCBI Taxonomy" id="169435"/>
    <lineage>
        <taxon>Bacteria</taxon>
        <taxon>Bacillati</taxon>
        <taxon>Bacillota</taxon>
        <taxon>Clostridia</taxon>
        <taxon>Eubacteriales</taxon>
        <taxon>Oscillospiraceae</taxon>
        <taxon>Anaerotruncus</taxon>
    </lineage>
</organism>
<reference evidence="2 3" key="1">
    <citation type="submission" date="2018-08" db="EMBL/GenBank/DDBJ databases">
        <title>Murine metabolic-syndrome-specific gut microbial biobank.</title>
        <authorList>
            <person name="Liu C."/>
        </authorList>
    </citation>
    <scope>NUCLEOTIDE SEQUENCE [LARGE SCALE GENOMIC DNA]</scope>
    <source>
        <strain evidence="2 3">X69</strain>
    </source>
</reference>
<evidence type="ECO:0000256" key="1">
    <source>
        <dbReference type="SAM" id="Phobius"/>
    </source>
</evidence>
<gene>
    <name evidence="2" type="ORF">D3Z39_06170</name>
</gene>